<dbReference type="EMBL" id="JAQSIO010000004">
    <property type="protein sequence ID" value="MDD0815433.1"/>
    <property type="molecule type" value="Genomic_DNA"/>
</dbReference>
<gene>
    <name evidence="1" type="ORF">PSQ39_12420</name>
</gene>
<accession>A0ABT5MFS9</accession>
<dbReference type="NCBIfam" id="TIGR03696">
    <property type="entry name" value="Rhs_assc_core"/>
    <property type="match status" value="1"/>
</dbReference>
<dbReference type="Proteomes" id="UP001528672">
    <property type="component" value="Unassembled WGS sequence"/>
</dbReference>
<sequence>MPQVGRYVQSDPIGLAGGGNTYGYVAGNPVSLTDPRGLDNPGRGSYGPYWSPLSIRQDTPADSCSCKFGGETFAVPRGTDFNAIKAAGDGHWLDPTEINRKIGQGGIYDLQRDGTHNQFFTAYTPAANFAVGVYMQGAGHSLPATSFLGVVYAAIKSNNFSVAQTGVWLKWWGMGWASAAYGVVPACK</sequence>
<name>A0ABT5MFS9_9BURK</name>
<reference evidence="1 2" key="1">
    <citation type="submission" date="2023-02" db="EMBL/GenBank/DDBJ databases">
        <title>Bacterial whole genome sequence for Curvibacter sp. HBC28.</title>
        <authorList>
            <person name="Le V."/>
            <person name="Ko S.-R."/>
            <person name="Ahn C.-Y."/>
            <person name="Oh H.-M."/>
        </authorList>
    </citation>
    <scope>NUCLEOTIDE SEQUENCE [LARGE SCALE GENOMIC DNA]</scope>
    <source>
        <strain evidence="1 2">HBC28</strain>
    </source>
</reference>
<comment type="caution">
    <text evidence="1">The sequence shown here is derived from an EMBL/GenBank/DDBJ whole genome shotgun (WGS) entry which is preliminary data.</text>
</comment>
<dbReference type="Gene3D" id="2.180.10.10">
    <property type="entry name" value="RHS repeat-associated core"/>
    <property type="match status" value="1"/>
</dbReference>
<dbReference type="RefSeq" id="WP_273927129.1">
    <property type="nucleotide sequence ID" value="NZ_JAQSIO010000004.1"/>
</dbReference>
<evidence type="ECO:0000313" key="1">
    <source>
        <dbReference type="EMBL" id="MDD0815433.1"/>
    </source>
</evidence>
<evidence type="ECO:0008006" key="3">
    <source>
        <dbReference type="Google" id="ProtNLM"/>
    </source>
</evidence>
<protein>
    <recommendedName>
        <fullName evidence="3">RHS repeat-associated core domain-containing protein</fullName>
    </recommendedName>
</protein>
<keyword evidence="2" id="KW-1185">Reference proteome</keyword>
<dbReference type="InterPro" id="IPR022385">
    <property type="entry name" value="Rhs_assc_core"/>
</dbReference>
<proteinExistence type="predicted"/>
<evidence type="ECO:0000313" key="2">
    <source>
        <dbReference type="Proteomes" id="UP001528672"/>
    </source>
</evidence>
<organism evidence="1 2">
    <name type="scientific">Curvibacter microcysteis</name>
    <dbReference type="NCBI Taxonomy" id="3026419"/>
    <lineage>
        <taxon>Bacteria</taxon>
        <taxon>Pseudomonadati</taxon>
        <taxon>Pseudomonadota</taxon>
        <taxon>Betaproteobacteria</taxon>
        <taxon>Burkholderiales</taxon>
        <taxon>Comamonadaceae</taxon>
        <taxon>Curvibacter</taxon>
    </lineage>
</organism>